<sequence>MATRRKARAVAVEVNYLALGVRDTLVSNWGHHIIMIEEGQWDNMWRGCWRMSTGRARGLVMAGFKVRQRAFGLP</sequence>
<gene>
    <name evidence="1" type="ORF">M0R45_008368</name>
</gene>
<proteinExistence type="predicted"/>
<keyword evidence="2" id="KW-1185">Reference proteome</keyword>
<comment type="caution">
    <text evidence="1">The sequence shown here is derived from an EMBL/GenBank/DDBJ whole genome shotgun (WGS) entry which is preliminary data.</text>
</comment>
<dbReference type="Proteomes" id="UP001457282">
    <property type="component" value="Unassembled WGS sequence"/>
</dbReference>
<dbReference type="AlphaFoldDB" id="A0AAW1Y488"/>
<organism evidence="1 2">
    <name type="scientific">Rubus argutus</name>
    <name type="common">Southern blackberry</name>
    <dbReference type="NCBI Taxonomy" id="59490"/>
    <lineage>
        <taxon>Eukaryota</taxon>
        <taxon>Viridiplantae</taxon>
        <taxon>Streptophyta</taxon>
        <taxon>Embryophyta</taxon>
        <taxon>Tracheophyta</taxon>
        <taxon>Spermatophyta</taxon>
        <taxon>Magnoliopsida</taxon>
        <taxon>eudicotyledons</taxon>
        <taxon>Gunneridae</taxon>
        <taxon>Pentapetalae</taxon>
        <taxon>rosids</taxon>
        <taxon>fabids</taxon>
        <taxon>Rosales</taxon>
        <taxon>Rosaceae</taxon>
        <taxon>Rosoideae</taxon>
        <taxon>Rosoideae incertae sedis</taxon>
        <taxon>Rubus</taxon>
    </lineage>
</organism>
<name>A0AAW1Y488_RUBAR</name>
<dbReference type="EMBL" id="JBEDUW010000002">
    <property type="protein sequence ID" value="KAK9942718.1"/>
    <property type="molecule type" value="Genomic_DNA"/>
</dbReference>
<evidence type="ECO:0000313" key="1">
    <source>
        <dbReference type="EMBL" id="KAK9942718.1"/>
    </source>
</evidence>
<evidence type="ECO:0000313" key="2">
    <source>
        <dbReference type="Proteomes" id="UP001457282"/>
    </source>
</evidence>
<reference evidence="1 2" key="1">
    <citation type="journal article" date="2023" name="G3 (Bethesda)">
        <title>A chromosome-length genome assembly and annotation of blackberry (Rubus argutus, cv. 'Hillquist').</title>
        <authorList>
            <person name="Bruna T."/>
            <person name="Aryal R."/>
            <person name="Dudchenko O."/>
            <person name="Sargent D.J."/>
            <person name="Mead D."/>
            <person name="Buti M."/>
            <person name="Cavallini A."/>
            <person name="Hytonen T."/>
            <person name="Andres J."/>
            <person name="Pham M."/>
            <person name="Weisz D."/>
            <person name="Mascagni F."/>
            <person name="Usai G."/>
            <person name="Natali L."/>
            <person name="Bassil N."/>
            <person name="Fernandez G.E."/>
            <person name="Lomsadze A."/>
            <person name="Armour M."/>
            <person name="Olukolu B."/>
            <person name="Poorten T."/>
            <person name="Britton C."/>
            <person name="Davik J."/>
            <person name="Ashrafi H."/>
            <person name="Aiden E.L."/>
            <person name="Borodovsky M."/>
            <person name="Worthington M."/>
        </authorList>
    </citation>
    <scope>NUCLEOTIDE SEQUENCE [LARGE SCALE GENOMIC DNA]</scope>
    <source>
        <strain evidence="1">PI 553951</strain>
    </source>
</reference>
<accession>A0AAW1Y488</accession>
<protein>
    <submittedName>
        <fullName evidence="1">Uncharacterized protein</fullName>
    </submittedName>
</protein>